<reference evidence="2 3" key="1">
    <citation type="journal article" date="2019" name="Sci. Rep.">
        <title>A high-quality genome of Eragrostis curvula grass provides insights into Poaceae evolution and supports new strategies to enhance forage quality.</title>
        <authorList>
            <person name="Carballo J."/>
            <person name="Santos B.A.C.M."/>
            <person name="Zappacosta D."/>
            <person name="Garbus I."/>
            <person name="Selva J.P."/>
            <person name="Gallo C.A."/>
            <person name="Diaz A."/>
            <person name="Albertini E."/>
            <person name="Caccamo M."/>
            <person name="Echenique V."/>
        </authorList>
    </citation>
    <scope>NUCLEOTIDE SEQUENCE [LARGE SCALE GENOMIC DNA]</scope>
    <source>
        <strain evidence="3">cv. Victoria</strain>
        <tissue evidence="2">Leaf</tissue>
    </source>
</reference>
<keyword evidence="3" id="KW-1185">Reference proteome</keyword>
<proteinExistence type="predicted"/>
<feature type="region of interest" description="Disordered" evidence="1">
    <location>
        <begin position="109"/>
        <end position="137"/>
    </location>
</feature>
<organism evidence="2 3">
    <name type="scientific">Eragrostis curvula</name>
    <name type="common">weeping love grass</name>
    <dbReference type="NCBI Taxonomy" id="38414"/>
    <lineage>
        <taxon>Eukaryota</taxon>
        <taxon>Viridiplantae</taxon>
        <taxon>Streptophyta</taxon>
        <taxon>Embryophyta</taxon>
        <taxon>Tracheophyta</taxon>
        <taxon>Spermatophyta</taxon>
        <taxon>Magnoliopsida</taxon>
        <taxon>Liliopsida</taxon>
        <taxon>Poales</taxon>
        <taxon>Poaceae</taxon>
        <taxon>PACMAD clade</taxon>
        <taxon>Chloridoideae</taxon>
        <taxon>Eragrostideae</taxon>
        <taxon>Eragrostidinae</taxon>
        <taxon>Eragrostis</taxon>
    </lineage>
</organism>
<dbReference type="Proteomes" id="UP000324897">
    <property type="component" value="Chromosome 3"/>
</dbReference>
<feature type="region of interest" description="Disordered" evidence="1">
    <location>
        <begin position="1"/>
        <end position="89"/>
    </location>
</feature>
<protein>
    <submittedName>
        <fullName evidence="2">Uncharacterized protein</fullName>
    </submittedName>
</protein>
<dbReference type="EMBL" id="RWGY01000039">
    <property type="protein sequence ID" value="TVU09756.1"/>
    <property type="molecule type" value="Genomic_DNA"/>
</dbReference>
<feature type="compositionally biased region" description="Basic and acidic residues" evidence="1">
    <location>
        <begin position="58"/>
        <end position="74"/>
    </location>
</feature>
<evidence type="ECO:0000256" key="1">
    <source>
        <dbReference type="SAM" id="MobiDB-lite"/>
    </source>
</evidence>
<comment type="caution">
    <text evidence="2">The sequence shown here is derived from an EMBL/GenBank/DDBJ whole genome shotgun (WGS) entry which is preliminary data.</text>
</comment>
<gene>
    <name evidence="2" type="ORF">EJB05_43251</name>
</gene>
<dbReference type="Gramene" id="TVU09756">
    <property type="protein sequence ID" value="TVU09756"/>
    <property type="gene ID" value="EJB05_43251"/>
</dbReference>
<feature type="compositionally biased region" description="Basic and acidic residues" evidence="1">
    <location>
        <begin position="1"/>
        <end position="10"/>
    </location>
</feature>
<feature type="non-terminal residue" evidence="2">
    <location>
        <position position="184"/>
    </location>
</feature>
<dbReference type="AlphaFoldDB" id="A0A5J9TEE1"/>
<feature type="compositionally biased region" description="Basic residues" evidence="1">
    <location>
        <begin position="75"/>
        <end position="85"/>
    </location>
</feature>
<sequence>MVLGSRERPGPRSPLRLHPAPIAEPPSTLREPPRPSPELSRPVVEDARAVSWGAARSADMRERERSEGEREGGRHKSGGGGRHRGTGTGWVAAARSAPPCCLELAATHQPANPPPRACRDADPPPRPASLPCCSASRAMEEEREGEIRLEIRLRERERVEEARWAEEIRLEIFFPYFLGIGRSE</sequence>
<evidence type="ECO:0000313" key="3">
    <source>
        <dbReference type="Proteomes" id="UP000324897"/>
    </source>
</evidence>
<accession>A0A5J9TEE1</accession>
<name>A0A5J9TEE1_9POAL</name>
<evidence type="ECO:0000313" key="2">
    <source>
        <dbReference type="EMBL" id="TVU09756.1"/>
    </source>
</evidence>